<feature type="domain" description="Sodium/calcium exchanger membrane region" evidence="10">
    <location>
        <begin position="385"/>
        <end position="521"/>
    </location>
</feature>
<dbReference type="InParanoid" id="A0A1V8T6L3"/>
<feature type="transmembrane region" description="Helical" evidence="9">
    <location>
        <begin position="133"/>
        <end position="156"/>
    </location>
</feature>
<keyword evidence="6" id="KW-0406">Ion transport</keyword>
<dbReference type="GO" id="GO:0012505">
    <property type="term" value="C:endomembrane system"/>
    <property type="evidence" value="ECO:0007669"/>
    <property type="project" value="UniProtKB-SubCell"/>
</dbReference>
<dbReference type="AlphaFoldDB" id="A0A1V8T6L3"/>
<dbReference type="OrthoDB" id="1699231at2759"/>
<evidence type="ECO:0000313" key="11">
    <source>
        <dbReference type="EMBL" id="OQO06901.1"/>
    </source>
</evidence>
<protein>
    <recommendedName>
        <fullName evidence="10">Sodium/calcium exchanger membrane region domain-containing protein</fullName>
    </recommendedName>
</protein>
<feature type="transmembrane region" description="Helical" evidence="9">
    <location>
        <begin position="162"/>
        <end position="182"/>
    </location>
</feature>
<feature type="transmembrane region" description="Helical" evidence="9">
    <location>
        <begin position="383"/>
        <end position="400"/>
    </location>
</feature>
<name>A0A1V8T6L3_9PEZI</name>
<evidence type="ECO:0000256" key="5">
    <source>
        <dbReference type="ARBA" id="ARBA00022989"/>
    </source>
</evidence>
<evidence type="ECO:0000256" key="6">
    <source>
        <dbReference type="ARBA" id="ARBA00023065"/>
    </source>
</evidence>
<dbReference type="InterPro" id="IPR004837">
    <property type="entry name" value="NaCa_Exmemb"/>
</dbReference>
<evidence type="ECO:0000259" key="10">
    <source>
        <dbReference type="Pfam" id="PF01699"/>
    </source>
</evidence>
<feature type="region of interest" description="Disordered" evidence="8">
    <location>
        <begin position="35"/>
        <end position="72"/>
    </location>
</feature>
<evidence type="ECO:0000256" key="4">
    <source>
        <dbReference type="ARBA" id="ARBA00022692"/>
    </source>
</evidence>
<comment type="subcellular location">
    <subcellularLocation>
        <location evidence="1">Endomembrane system</location>
        <topology evidence="1">Multi-pass membrane protein</topology>
    </subcellularLocation>
</comment>
<dbReference type="PANTHER" id="PTHR31503:SF20">
    <property type="entry name" value="CA(2+)_H(+) EXCHANGER, PUTATIVE (EUROFUNG)-RELATED"/>
    <property type="match status" value="1"/>
</dbReference>
<reference evidence="12" key="1">
    <citation type="submission" date="2017-03" db="EMBL/GenBank/DDBJ databases">
        <title>Genomes of endolithic fungi from Antarctica.</title>
        <authorList>
            <person name="Coleine C."/>
            <person name="Masonjones S."/>
            <person name="Stajich J.E."/>
        </authorList>
    </citation>
    <scope>NUCLEOTIDE SEQUENCE [LARGE SCALE GENOMIC DNA]</scope>
    <source>
        <strain evidence="12">CCFEE 5527</strain>
    </source>
</reference>
<comment type="caution">
    <text evidence="11">The sequence shown here is derived from an EMBL/GenBank/DDBJ whole genome shotgun (WGS) entry which is preliminary data.</text>
</comment>
<dbReference type="Gene3D" id="1.20.1420.30">
    <property type="entry name" value="NCX, central ion-binding region"/>
    <property type="match status" value="1"/>
</dbReference>
<keyword evidence="5 9" id="KW-1133">Transmembrane helix</keyword>
<evidence type="ECO:0000256" key="1">
    <source>
        <dbReference type="ARBA" id="ARBA00004127"/>
    </source>
</evidence>
<feature type="transmembrane region" description="Helical" evidence="9">
    <location>
        <begin position="451"/>
        <end position="473"/>
    </location>
</feature>
<dbReference type="STRING" id="1507870.A0A1V8T6L3"/>
<keyword evidence="12" id="KW-1185">Reference proteome</keyword>
<feature type="transmembrane region" description="Helical" evidence="9">
    <location>
        <begin position="299"/>
        <end position="321"/>
    </location>
</feature>
<feature type="transmembrane region" description="Helical" evidence="9">
    <location>
        <begin position="485"/>
        <end position="501"/>
    </location>
</feature>
<sequence>MAFDKCANMRRYSIKRASRRQAWYAQADGVFPGLRDETYNPFGRSNPPRGRTTTQPRTNQPHTKQPVRRATEPIGEKSNIFNGDAGLLFHSHAEIDAQAEDCATFKPSSTVLEPYEDTENKPLSKPISLRSQICALFGSYMTLLLLTVPVGMAINYAHVGSLPVFTVNFLAVVACNATLMTATQQLGKYLGEQAESLLSMTFGNAGQLITSIILLKSRQIAILQASLLGGMLQNLLVMTGLAFFIGGIGRQEQYFNTTAAQTISMFLLLAVLSLLVPTMSRLLGHATAEGVLAQSRGTAVIILVSYGLFLVFSLWTNRAALIEPSQRVPKRKREKDYGDALRSIVAMGAISAATIGGQVNQAQPVQDHEEDEDEDKKPKMTRAFALLSMIVFTALLALNTEYATNSLQGLMAERKLSNTFMGTVIIPILSNDFMALQAASADRMDHALRLTLERAVQIALMLVPLVVLIAWIMGVNDLSLEFNDFTVGCLFAPIIIVCYVVQQGKSNWLMGALLVKVFVIIGIASYYVP</sequence>
<evidence type="ECO:0000256" key="3">
    <source>
        <dbReference type="ARBA" id="ARBA00022448"/>
    </source>
</evidence>
<feature type="transmembrane region" description="Helical" evidence="9">
    <location>
        <begin position="508"/>
        <end position="528"/>
    </location>
</feature>
<keyword evidence="4 9" id="KW-0812">Transmembrane</keyword>
<dbReference type="GO" id="GO:0000329">
    <property type="term" value="C:fungal-type vacuole membrane"/>
    <property type="evidence" value="ECO:0007669"/>
    <property type="project" value="TreeGrafter"/>
</dbReference>
<evidence type="ECO:0000256" key="8">
    <source>
        <dbReference type="SAM" id="MobiDB-lite"/>
    </source>
</evidence>
<comment type="similarity">
    <text evidence="2">Belongs to the Ca(2+):cation antiporter (CaCA) (TC 2.A.19) family.</text>
</comment>
<evidence type="ECO:0000313" key="12">
    <source>
        <dbReference type="Proteomes" id="UP000192596"/>
    </source>
</evidence>
<feature type="transmembrane region" description="Helical" evidence="9">
    <location>
        <begin position="194"/>
        <end position="215"/>
    </location>
</feature>
<dbReference type="Pfam" id="PF01699">
    <property type="entry name" value="Na_Ca_ex"/>
    <property type="match status" value="2"/>
</dbReference>
<evidence type="ECO:0000256" key="9">
    <source>
        <dbReference type="SAM" id="Phobius"/>
    </source>
</evidence>
<feature type="transmembrane region" description="Helical" evidence="9">
    <location>
        <begin position="221"/>
        <end position="246"/>
    </location>
</feature>
<keyword evidence="3" id="KW-0813">Transport</keyword>
<feature type="compositionally biased region" description="Low complexity" evidence="8">
    <location>
        <begin position="46"/>
        <end position="61"/>
    </location>
</feature>
<dbReference type="PANTHER" id="PTHR31503">
    <property type="entry name" value="VACUOLAR CALCIUM ION TRANSPORTER"/>
    <property type="match status" value="1"/>
</dbReference>
<dbReference type="EMBL" id="NAJO01000015">
    <property type="protein sequence ID" value="OQO06901.1"/>
    <property type="molecule type" value="Genomic_DNA"/>
</dbReference>
<proteinExistence type="inferred from homology"/>
<dbReference type="GO" id="GO:0006874">
    <property type="term" value="P:intracellular calcium ion homeostasis"/>
    <property type="evidence" value="ECO:0007669"/>
    <property type="project" value="TreeGrafter"/>
</dbReference>
<dbReference type="InterPro" id="IPR044880">
    <property type="entry name" value="NCX_ion-bd_dom_sf"/>
</dbReference>
<feature type="domain" description="Sodium/calcium exchanger membrane region" evidence="10">
    <location>
        <begin position="163"/>
        <end position="315"/>
    </location>
</feature>
<dbReference type="GO" id="GO:0015369">
    <property type="term" value="F:calcium:proton antiporter activity"/>
    <property type="evidence" value="ECO:0007669"/>
    <property type="project" value="TreeGrafter"/>
</dbReference>
<gene>
    <name evidence="11" type="ORF">B0A48_07467</name>
</gene>
<evidence type="ECO:0000256" key="7">
    <source>
        <dbReference type="ARBA" id="ARBA00023136"/>
    </source>
</evidence>
<feature type="transmembrane region" description="Helical" evidence="9">
    <location>
        <begin position="420"/>
        <end position="439"/>
    </location>
</feature>
<evidence type="ECO:0000256" key="2">
    <source>
        <dbReference type="ARBA" id="ARBA00008170"/>
    </source>
</evidence>
<dbReference type="InterPro" id="IPR004713">
    <property type="entry name" value="CaH_exchang"/>
</dbReference>
<feature type="transmembrane region" description="Helical" evidence="9">
    <location>
        <begin position="258"/>
        <end position="279"/>
    </location>
</feature>
<dbReference type="Proteomes" id="UP000192596">
    <property type="component" value="Unassembled WGS sequence"/>
</dbReference>
<accession>A0A1V8T6L3</accession>
<organism evidence="11 12">
    <name type="scientific">Cryoendolithus antarcticus</name>
    <dbReference type="NCBI Taxonomy" id="1507870"/>
    <lineage>
        <taxon>Eukaryota</taxon>
        <taxon>Fungi</taxon>
        <taxon>Dikarya</taxon>
        <taxon>Ascomycota</taxon>
        <taxon>Pezizomycotina</taxon>
        <taxon>Dothideomycetes</taxon>
        <taxon>Dothideomycetidae</taxon>
        <taxon>Cladosporiales</taxon>
        <taxon>Cladosporiaceae</taxon>
        <taxon>Cryoendolithus</taxon>
    </lineage>
</organism>
<keyword evidence="7 9" id="KW-0472">Membrane</keyword>